<feature type="domain" description="HTH tetR-type" evidence="5">
    <location>
        <begin position="10"/>
        <end position="70"/>
    </location>
</feature>
<dbReference type="PROSITE" id="PS50977">
    <property type="entry name" value="HTH_TETR_2"/>
    <property type="match status" value="1"/>
</dbReference>
<proteinExistence type="predicted"/>
<evidence type="ECO:0000256" key="4">
    <source>
        <dbReference type="PROSITE-ProRule" id="PRU00335"/>
    </source>
</evidence>
<dbReference type="InterPro" id="IPR009057">
    <property type="entry name" value="Homeodomain-like_sf"/>
</dbReference>
<dbReference type="PROSITE" id="PS01081">
    <property type="entry name" value="HTH_TETR_1"/>
    <property type="match status" value="1"/>
</dbReference>
<dbReference type="GO" id="GO:0000976">
    <property type="term" value="F:transcription cis-regulatory region binding"/>
    <property type="evidence" value="ECO:0007669"/>
    <property type="project" value="TreeGrafter"/>
</dbReference>
<dbReference type="RefSeq" id="WP_301159397.1">
    <property type="nucleotide sequence ID" value="NZ_JAUHQB010000001.1"/>
</dbReference>
<dbReference type="InterPro" id="IPR050109">
    <property type="entry name" value="HTH-type_TetR-like_transc_reg"/>
</dbReference>
<sequence>MTETSTRRRGDTRTRIQDVALERFTSQGYDQTSLREIAEDLGVTKAALYYHFKSKEEILDSLVAQVLDEVDALVTWMNDGPATRERRLEMIARLVDVTRGTPGNVMRCVQQNEVALQNLASTTGLVHQLKQKLWDSSLPADAPLEDRLRMRMAVMTVLIANKLESDLGGTVEERGQAALRVAADLVP</sequence>
<dbReference type="Pfam" id="PF00440">
    <property type="entry name" value="TetR_N"/>
    <property type="match status" value="1"/>
</dbReference>
<keyword evidence="2 4" id="KW-0238">DNA-binding</keyword>
<evidence type="ECO:0000256" key="2">
    <source>
        <dbReference type="ARBA" id="ARBA00023125"/>
    </source>
</evidence>
<keyword evidence="1" id="KW-0805">Transcription regulation</keyword>
<evidence type="ECO:0000256" key="3">
    <source>
        <dbReference type="ARBA" id="ARBA00023163"/>
    </source>
</evidence>
<dbReference type="EMBL" id="JAUHQB010000001">
    <property type="protein sequence ID" value="MDN4482200.1"/>
    <property type="molecule type" value="Genomic_DNA"/>
</dbReference>
<organism evidence="6 7">
    <name type="scientific">Demequina lignilytica</name>
    <dbReference type="NCBI Taxonomy" id="3051663"/>
    <lineage>
        <taxon>Bacteria</taxon>
        <taxon>Bacillati</taxon>
        <taxon>Actinomycetota</taxon>
        <taxon>Actinomycetes</taxon>
        <taxon>Micrococcales</taxon>
        <taxon>Demequinaceae</taxon>
        <taxon>Demequina</taxon>
    </lineage>
</organism>
<evidence type="ECO:0000313" key="6">
    <source>
        <dbReference type="EMBL" id="MDN4482200.1"/>
    </source>
</evidence>
<evidence type="ECO:0000313" key="7">
    <source>
        <dbReference type="Proteomes" id="UP001172756"/>
    </source>
</evidence>
<gene>
    <name evidence="6" type="ORF">QQ002_01445</name>
</gene>
<protein>
    <submittedName>
        <fullName evidence="6">Helix-turn-helix domain-containing protein</fullName>
    </submittedName>
</protein>
<reference evidence="6 7" key="1">
    <citation type="submission" date="2023-06" db="EMBL/GenBank/DDBJ databases">
        <title>SYSU T0a273.</title>
        <authorList>
            <person name="Gao L."/>
            <person name="Fang B.-Z."/>
            <person name="Li W.-J."/>
        </authorList>
    </citation>
    <scope>NUCLEOTIDE SEQUENCE [LARGE SCALE GENOMIC DNA]</scope>
    <source>
        <strain evidence="6 7">SYSU T0a273</strain>
    </source>
</reference>
<dbReference type="GO" id="GO:0003700">
    <property type="term" value="F:DNA-binding transcription factor activity"/>
    <property type="evidence" value="ECO:0007669"/>
    <property type="project" value="TreeGrafter"/>
</dbReference>
<dbReference type="InterPro" id="IPR023772">
    <property type="entry name" value="DNA-bd_HTH_TetR-type_CS"/>
</dbReference>
<dbReference type="Gene3D" id="1.10.357.10">
    <property type="entry name" value="Tetracycline Repressor, domain 2"/>
    <property type="match status" value="1"/>
</dbReference>
<evidence type="ECO:0000256" key="1">
    <source>
        <dbReference type="ARBA" id="ARBA00023015"/>
    </source>
</evidence>
<name>A0AB35MEM4_9MICO</name>
<keyword evidence="3" id="KW-0804">Transcription</keyword>
<dbReference type="SUPFAM" id="SSF46689">
    <property type="entry name" value="Homeodomain-like"/>
    <property type="match status" value="1"/>
</dbReference>
<accession>A0AB35MEM4</accession>
<dbReference type="InterPro" id="IPR001647">
    <property type="entry name" value="HTH_TetR"/>
</dbReference>
<dbReference type="PANTHER" id="PTHR30055">
    <property type="entry name" value="HTH-TYPE TRANSCRIPTIONAL REGULATOR RUTR"/>
    <property type="match status" value="1"/>
</dbReference>
<dbReference type="PRINTS" id="PR00455">
    <property type="entry name" value="HTHTETR"/>
</dbReference>
<dbReference type="Proteomes" id="UP001172756">
    <property type="component" value="Unassembled WGS sequence"/>
</dbReference>
<comment type="caution">
    <text evidence="6">The sequence shown here is derived from an EMBL/GenBank/DDBJ whole genome shotgun (WGS) entry which is preliminary data.</text>
</comment>
<evidence type="ECO:0000259" key="5">
    <source>
        <dbReference type="PROSITE" id="PS50977"/>
    </source>
</evidence>
<dbReference type="PANTHER" id="PTHR30055:SF234">
    <property type="entry name" value="HTH-TYPE TRANSCRIPTIONAL REGULATOR BETI"/>
    <property type="match status" value="1"/>
</dbReference>
<feature type="DNA-binding region" description="H-T-H motif" evidence="4">
    <location>
        <begin position="33"/>
        <end position="52"/>
    </location>
</feature>
<dbReference type="AlphaFoldDB" id="A0AB35MEM4"/>